<gene>
    <name evidence="2" type="ORF">SAMN04488519_11227</name>
</gene>
<dbReference type="Pfam" id="PF01797">
    <property type="entry name" value="Y1_Tnp"/>
    <property type="match status" value="1"/>
</dbReference>
<dbReference type="GO" id="GO:0004803">
    <property type="term" value="F:transposase activity"/>
    <property type="evidence" value="ECO:0007669"/>
    <property type="project" value="InterPro"/>
</dbReference>
<keyword evidence="3" id="KW-1185">Reference proteome</keyword>
<dbReference type="STRING" id="226506.SAMN04488519_11227"/>
<dbReference type="GO" id="GO:0006313">
    <property type="term" value="P:DNA transposition"/>
    <property type="evidence" value="ECO:0007669"/>
    <property type="project" value="InterPro"/>
</dbReference>
<name>A0A1I5JCV1_9BACT</name>
<proteinExistence type="predicted"/>
<protein>
    <submittedName>
        <fullName evidence="2">Transposase IS200 like</fullName>
    </submittedName>
</protein>
<dbReference type="GO" id="GO:0003677">
    <property type="term" value="F:DNA binding"/>
    <property type="evidence" value="ECO:0007669"/>
    <property type="project" value="InterPro"/>
</dbReference>
<evidence type="ECO:0000313" key="2">
    <source>
        <dbReference type="EMBL" id="SFO70582.1"/>
    </source>
</evidence>
<dbReference type="InterPro" id="IPR036515">
    <property type="entry name" value="Transposase_17_sf"/>
</dbReference>
<dbReference type="AlphaFoldDB" id="A0A1I5JCV1"/>
<dbReference type="InterPro" id="IPR002686">
    <property type="entry name" value="Transposase_17"/>
</dbReference>
<feature type="domain" description="Transposase IS200-like" evidence="1">
    <location>
        <begin position="5"/>
        <end position="119"/>
    </location>
</feature>
<organism evidence="2 3">
    <name type="scientific">Algoriphagus ornithinivorans</name>
    <dbReference type="NCBI Taxonomy" id="226506"/>
    <lineage>
        <taxon>Bacteria</taxon>
        <taxon>Pseudomonadati</taxon>
        <taxon>Bacteroidota</taxon>
        <taxon>Cytophagia</taxon>
        <taxon>Cytophagales</taxon>
        <taxon>Cyclobacteriaceae</taxon>
        <taxon>Algoriphagus</taxon>
    </lineage>
</organism>
<accession>A0A1I5JCV1</accession>
<dbReference type="SUPFAM" id="SSF143422">
    <property type="entry name" value="Transposase IS200-like"/>
    <property type="match status" value="1"/>
</dbReference>
<dbReference type="Proteomes" id="UP000199564">
    <property type="component" value="Unassembled WGS sequence"/>
</dbReference>
<dbReference type="RefSeq" id="WP_091655407.1">
    <property type="nucleotide sequence ID" value="NZ_FOVW01000012.1"/>
</dbReference>
<reference evidence="3" key="1">
    <citation type="submission" date="2016-10" db="EMBL/GenBank/DDBJ databases">
        <authorList>
            <person name="Varghese N."/>
            <person name="Submissions S."/>
        </authorList>
    </citation>
    <scope>NUCLEOTIDE SEQUENCE [LARGE SCALE GENOMIC DNA]</scope>
    <source>
        <strain evidence="3">DSM 15282</strain>
    </source>
</reference>
<dbReference type="EMBL" id="FOVW01000012">
    <property type="protein sequence ID" value="SFO70582.1"/>
    <property type="molecule type" value="Genomic_DNA"/>
</dbReference>
<evidence type="ECO:0000259" key="1">
    <source>
        <dbReference type="SMART" id="SM01321"/>
    </source>
</evidence>
<dbReference type="SMART" id="SM01321">
    <property type="entry name" value="Y1_Tnp"/>
    <property type="match status" value="1"/>
</dbReference>
<dbReference type="Gene3D" id="3.30.70.1290">
    <property type="entry name" value="Transposase IS200-like"/>
    <property type="match status" value="1"/>
</dbReference>
<sequence>MRHSHSDIWTHLVFSTKGHKPSIDSLKVDIIKQGLGDFIASIPDQHGTFCVLVDHFHMLIKLPENLSVNQLAEQIQELISQRLRQEGFDPDTLEWDSDYHAHSVSLNRLSMEKSLIERQDIKHKEISLKEELKFLGL</sequence>
<evidence type="ECO:0000313" key="3">
    <source>
        <dbReference type="Proteomes" id="UP000199564"/>
    </source>
</evidence>